<dbReference type="PROSITE" id="PS50926">
    <property type="entry name" value="TRAM"/>
    <property type="match status" value="1"/>
</dbReference>
<evidence type="ECO:0000313" key="13">
    <source>
        <dbReference type="Proteomes" id="UP000052020"/>
    </source>
</evidence>
<dbReference type="SFLD" id="SFLDG01061">
    <property type="entry name" value="methylthiotransferase"/>
    <property type="match status" value="1"/>
</dbReference>
<comment type="subcellular location">
    <subcellularLocation>
        <location evidence="8">Cytoplasm</location>
    </subcellularLocation>
</comment>
<dbReference type="InterPro" id="IPR013848">
    <property type="entry name" value="Methylthiotransferase_N"/>
</dbReference>
<proteinExistence type="inferred from homology"/>
<feature type="domain" description="TRAM" evidence="9">
    <location>
        <begin position="395"/>
        <end position="465"/>
    </location>
</feature>
<evidence type="ECO:0000259" key="11">
    <source>
        <dbReference type="PROSITE" id="PS51918"/>
    </source>
</evidence>
<dbReference type="EC" id="2.8.4.4" evidence="8"/>
<evidence type="ECO:0000256" key="4">
    <source>
        <dbReference type="ARBA" id="ARBA00022691"/>
    </source>
</evidence>
<dbReference type="GO" id="GO:0046872">
    <property type="term" value="F:metal ion binding"/>
    <property type="evidence" value="ECO:0007669"/>
    <property type="project" value="UniProtKB-KW"/>
</dbReference>
<evidence type="ECO:0000256" key="5">
    <source>
        <dbReference type="ARBA" id="ARBA00022723"/>
    </source>
</evidence>
<organism evidence="12 13">
    <name type="scientific">candidate division KD3-62 bacterium DG_56</name>
    <dbReference type="NCBI Taxonomy" id="1704032"/>
    <lineage>
        <taxon>Bacteria</taxon>
        <taxon>candidate division KD3-62</taxon>
    </lineage>
</organism>
<dbReference type="InterPro" id="IPR002792">
    <property type="entry name" value="TRAM_dom"/>
</dbReference>
<dbReference type="HAMAP" id="MF_01865">
    <property type="entry name" value="MTTase_RimO"/>
    <property type="match status" value="1"/>
</dbReference>
<feature type="binding site" evidence="8">
    <location>
        <position position="27"/>
    </location>
    <ligand>
        <name>[4Fe-4S] cluster</name>
        <dbReference type="ChEBI" id="CHEBI:49883"/>
        <label>1</label>
    </ligand>
</feature>
<evidence type="ECO:0000313" key="12">
    <source>
        <dbReference type="EMBL" id="KPJ62700.1"/>
    </source>
</evidence>
<comment type="similarity">
    <text evidence="8">Belongs to the methylthiotransferase family. RimO subfamily.</text>
</comment>
<dbReference type="SFLD" id="SFLDS00029">
    <property type="entry name" value="Radical_SAM"/>
    <property type="match status" value="1"/>
</dbReference>
<dbReference type="GO" id="GO:0051539">
    <property type="term" value="F:4 iron, 4 sulfur cluster binding"/>
    <property type="evidence" value="ECO:0007669"/>
    <property type="project" value="UniProtKB-UniRule"/>
</dbReference>
<keyword evidence="5 8" id="KW-0479">Metal-binding</keyword>
<keyword evidence="6 8" id="KW-0408">Iron</keyword>
<dbReference type="InterPro" id="IPR005839">
    <property type="entry name" value="Methylthiotransferase"/>
</dbReference>
<dbReference type="PROSITE" id="PS51449">
    <property type="entry name" value="MTTASE_N"/>
    <property type="match status" value="1"/>
</dbReference>
<feature type="binding site" evidence="8">
    <location>
        <position position="176"/>
    </location>
    <ligand>
        <name>[4Fe-4S] cluster</name>
        <dbReference type="ChEBI" id="CHEBI:49883"/>
        <label>2</label>
        <note>4Fe-4S-S-AdoMet</note>
    </ligand>
</feature>
<dbReference type="SFLD" id="SFLDF00274">
    <property type="entry name" value="ribosomal_protein_S12_methylth"/>
    <property type="match status" value="1"/>
</dbReference>
<evidence type="ECO:0000259" key="10">
    <source>
        <dbReference type="PROSITE" id="PS51449"/>
    </source>
</evidence>
<feature type="domain" description="MTTase N-terminal" evidence="10">
    <location>
        <begin position="18"/>
        <end position="134"/>
    </location>
</feature>
<dbReference type="InterPro" id="IPR007197">
    <property type="entry name" value="rSAM"/>
</dbReference>
<keyword evidence="1 8" id="KW-0004">4Fe-4S</keyword>
<dbReference type="FunFam" id="3.80.30.20:FF:000001">
    <property type="entry name" value="tRNA-2-methylthio-N(6)-dimethylallyladenosine synthase 2"/>
    <property type="match status" value="1"/>
</dbReference>
<reference evidence="12 13" key="1">
    <citation type="journal article" date="2015" name="Microbiome">
        <title>Genomic resolution of linkages in carbon, nitrogen, and sulfur cycling among widespread estuary sediment bacteria.</title>
        <authorList>
            <person name="Baker B.J."/>
            <person name="Lazar C.S."/>
            <person name="Teske A.P."/>
            <person name="Dick G.J."/>
        </authorList>
    </citation>
    <scope>NUCLEOTIDE SEQUENCE [LARGE SCALE GENOMIC DNA]</scope>
    <source>
        <strain evidence="12">DG_56</strain>
    </source>
</reference>
<dbReference type="InterPro" id="IPR020612">
    <property type="entry name" value="Methylthiotransferase_CS"/>
</dbReference>
<dbReference type="InterPro" id="IPR005840">
    <property type="entry name" value="Ribosomal_uS12_MeSTrfase_RimO"/>
</dbReference>
<dbReference type="PATRIC" id="fig|1704032.3.peg.800"/>
<dbReference type="SFLD" id="SFLDG01082">
    <property type="entry name" value="B12-binding_domain_containing"/>
    <property type="match status" value="1"/>
</dbReference>
<dbReference type="InterPro" id="IPR023404">
    <property type="entry name" value="rSAM_horseshoe"/>
</dbReference>
<evidence type="ECO:0000259" key="9">
    <source>
        <dbReference type="PROSITE" id="PS50926"/>
    </source>
</evidence>
<dbReference type="GO" id="GO:0006400">
    <property type="term" value="P:tRNA modification"/>
    <property type="evidence" value="ECO:0007669"/>
    <property type="project" value="InterPro"/>
</dbReference>
<accession>A0A0S7XLH9</accession>
<evidence type="ECO:0000256" key="6">
    <source>
        <dbReference type="ARBA" id="ARBA00023004"/>
    </source>
</evidence>
<dbReference type="Pfam" id="PF00919">
    <property type="entry name" value="UPF0004"/>
    <property type="match status" value="1"/>
</dbReference>
<comment type="function">
    <text evidence="8">Catalyzes the methylthiolation of an aspartic acid residue of ribosomal protein uS12.</text>
</comment>
<comment type="catalytic activity">
    <reaction evidence="8">
        <text>L-aspartate(89)-[ribosomal protein uS12]-hydrogen + (sulfur carrier)-SH + AH2 + 2 S-adenosyl-L-methionine = 3-methylsulfanyl-L-aspartate(89)-[ribosomal protein uS12]-hydrogen + (sulfur carrier)-H + 5'-deoxyadenosine + L-methionine + A + S-adenosyl-L-homocysteine + 2 H(+)</text>
        <dbReference type="Rhea" id="RHEA:37087"/>
        <dbReference type="Rhea" id="RHEA-COMP:10460"/>
        <dbReference type="Rhea" id="RHEA-COMP:10461"/>
        <dbReference type="Rhea" id="RHEA-COMP:14737"/>
        <dbReference type="Rhea" id="RHEA-COMP:14739"/>
        <dbReference type="ChEBI" id="CHEBI:13193"/>
        <dbReference type="ChEBI" id="CHEBI:15378"/>
        <dbReference type="ChEBI" id="CHEBI:17319"/>
        <dbReference type="ChEBI" id="CHEBI:17499"/>
        <dbReference type="ChEBI" id="CHEBI:29917"/>
        <dbReference type="ChEBI" id="CHEBI:29961"/>
        <dbReference type="ChEBI" id="CHEBI:57844"/>
        <dbReference type="ChEBI" id="CHEBI:57856"/>
        <dbReference type="ChEBI" id="CHEBI:59789"/>
        <dbReference type="ChEBI" id="CHEBI:64428"/>
        <dbReference type="ChEBI" id="CHEBI:73599"/>
        <dbReference type="EC" id="2.8.4.4"/>
    </reaction>
</comment>
<protein>
    <recommendedName>
        <fullName evidence="8">Ribosomal protein uS12 methylthiotransferase RimO</fullName>
        <shortName evidence="8">uS12 MTTase</shortName>
        <shortName evidence="8">uS12 methylthiotransferase</shortName>
        <ecNumber evidence="8">2.8.4.4</ecNumber>
    </recommendedName>
    <alternativeName>
        <fullName evidence="8">Ribosomal protein uS12 (aspartate-C(3))-methylthiotransferase</fullName>
    </alternativeName>
    <alternativeName>
        <fullName evidence="8">Ribosome maturation factor RimO</fullName>
    </alternativeName>
</protein>
<feature type="binding site" evidence="8">
    <location>
        <position position="180"/>
    </location>
    <ligand>
        <name>[4Fe-4S] cluster</name>
        <dbReference type="ChEBI" id="CHEBI:49883"/>
        <label>2</label>
        <note>4Fe-4S-S-AdoMet</note>
    </ligand>
</feature>
<dbReference type="InterPro" id="IPR006638">
    <property type="entry name" value="Elp3/MiaA/NifB-like_rSAM"/>
</dbReference>
<comment type="caution">
    <text evidence="12">The sequence shown here is derived from an EMBL/GenBank/DDBJ whole genome shotgun (WGS) entry which is preliminary data.</text>
</comment>
<gene>
    <name evidence="8" type="primary">rimO</name>
    <name evidence="12" type="ORF">AMK68_04610</name>
</gene>
<dbReference type="SUPFAM" id="SSF102114">
    <property type="entry name" value="Radical SAM enzymes"/>
    <property type="match status" value="1"/>
</dbReference>
<dbReference type="CDD" id="cd01335">
    <property type="entry name" value="Radical_SAM"/>
    <property type="match status" value="1"/>
</dbReference>
<dbReference type="GO" id="GO:0005829">
    <property type="term" value="C:cytosol"/>
    <property type="evidence" value="ECO:0007669"/>
    <property type="project" value="TreeGrafter"/>
</dbReference>
<evidence type="ECO:0000256" key="1">
    <source>
        <dbReference type="ARBA" id="ARBA00022485"/>
    </source>
</evidence>
<dbReference type="InterPro" id="IPR038135">
    <property type="entry name" value="Methylthiotransferase_N_sf"/>
</dbReference>
<keyword evidence="3 8" id="KW-0808">Transferase</keyword>
<feature type="binding site" evidence="8">
    <location>
        <position position="63"/>
    </location>
    <ligand>
        <name>[4Fe-4S] cluster</name>
        <dbReference type="ChEBI" id="CHEBI:49883"/>
        <label>1</label>
    </ligand>
</feature>
<dbReference type="PROSITE" id="PS01278">
    <property type="entry name" value="MTTASE_RADICAL"/>
    <property type="match status" value="1"/>
</dbReference>
<sequence length="470" mass="52071">MTGSTDLTASPRPGGRRAVVGMISLGCARNLVDAEVMLGSLTKAGYLITSDPATADVILVNTCSFIDVARDESRGEIEEALRQKRKGRCQAVIVTGCWPQTSAEALAAEFPEVDAFVGVGEVERIGEVVGRLLSGGARPTGPLVPLSPPDYLYDHRSPRLLATPPWLAYLKIAEGCDHRCTFCTIPRIRGRYRSRELESVVAEAARWAGEGVREFIVIAQDTTSYGVDRYGKRMLVPLLRRLSEIESVRWVRMMYGHHESIAEELIELLAEGGKVCRYLDIPFQHSHPAVLRRMGRAGDGDAYLRMIEHIRERVPEVTIRTSLLVGHPGEGEQEFGHLMQFLEAAQFDRAGVFAYSREAGTPSGEAADQLPREIGQQRRGLMMEAQQRICSRRNRAWIGREIEVLLEDTSGGTWSGRSERDAPEVDGLVYVQAATRARASARPGDFVRVRITESGPYDLAGRVYPARVRR</sequence>
<name>A0A0S7XLH9_9BACT</name>
<feature type="domain" description="Radical SAM core" evidence="11">
    <location>
        <begin position="162"/>
        <end position="393"/>
    </location>
</feature>
<dbReference type="PANTHER" id="PTHR43837:SF1">
    <property type="entry name" value="RIBOSOMAL PROTEIN US12 METHYLTHIOTRANSFERASE RIMO"/>
    <property type="match status" value="1"/>
</dbReference>
<dbReference type="Gene3D" id="2.40.50.140">
    <property type="entry name" value="Nucleic acid-binding proteins"/>
    <property type="match status" value="1"/>
</dbReference>
<dbReference type="PANTHER" id="PTHR43837">
    <property type="entry name" value="RIBOSOMAL PROTEIN S12 METHYLTHIOTRANSFERASE RIMO"/>
    <property type="match status" value="1"/>
</dbReference>
<dbReference type="Gene3D" id="3.80.30.20">
    <property type="entry name" value="tm_1862 like domain"/>
    <property type="match status" value="1"/>
</dbReference>
<dbReference type="Proteomes" id="UP000052020">
    <property type="component" value="Unassembled WGS sequence"/>
</dbReference>
<dbReference type="GO" id="GO:0035599">
    <property type="term" value="F:aspartic acid methylthiotransferase activity"/>
    <property type="evidence" value="ECO:0007669"/>
    <property type="project" value="TreeGrafter"/>
</dbReference>
<dbReference type="Pfam" id="PF04055">
    <property type="entry name" value="Radical_SAM"/>
    <property type="match status" value="1"/>
</dbReference>
<dbReference type="NCBIfam" id="TIGR00089">
    <property type="entry name" value="MiaB/RimO family radical SAM methylthiotransferase"/>
    <property type="match status" value="1"/>
</dbReference>
<evidence type="ECO:0000256" key="8">
    <source>
        <dbReference type="HAMAP-Rule" id="MF_01865"/>
    </source>
</evidence>
<dbReference type="GO" id="GO:0103039">
    <property type="term" value="F:protein methylthiotransferase activity"/>
    <property type="evidence" value="ECO:0007669"/>
    <property type="project" value="UniProtKB-EC"/>
</dbReference>
<comment type="cofactor">
    <cofactor evidence="8">
        <name>[4Fe-4S] cluster</name>
        <dbReference type="ChEBI" id="CHEBI:49883"/>
    </cofactor>
    <text evidence="8">Binds 2 [4Fe-4S] clusters. One cluster is coordinated with 3 cysteines and an exchangeable S-adenosyl-L-methionine.</text>
</comment>
<dbReference type="InterPro" id="IPR058240">
    <property type="entry name" value="rSAM_sf"/>
</dbReference>
<keyword evidence="2 8" id="KW-0963">Cytoplasm</keyword>
<keyword evidence="7 8" id="KW-0411">Iron-sulfur</keyword>
<dbReference type="PROSITE" id="PS51918">
    <property type="entry name" value="RADICAL_SAM"/>
    <property type="match status" value="1"/>
</dbReference>
<dbReference type="SMART" id="SM00729">
    <property type="entry name" value="Elp3"/>
    <property type="match status" value="1"/>
</dbReference>
<keyword evidence="4 8" id="KW-0949">S-adenosyl-L-methionine</keyword>
<dbReference type="AlphaFoldDB" id="A0A0S7XLH9"/>
<feature type="binding site" evidence="8">
    <location>
        <position position="183"/>
    </location>
    <ligand>
        <name>[4Fe-4S] cluster</name>
        <dbReference type="ChEBI" id="CHEBI:49883"/>
        <label>2</label>
        <note>4Fe-4S-S-AdoMet</note>
    </ligand>
</feature>
<dbReference type="Gene3D" id="3.40.50.12160">
    <property type="entry name" value="Methylthiotransferase, N-terminal domain"/>
    <property type="match status" value="1"/>
</dbReference>
<evidence type="ECO:0000256" key="7">
    <source>
        <dbReference type="ARBA" id="ARBA00023014"/>
    </source>
</evidence>
<feature type="binding site" evidence="8">
    <location>
        <position position="97"/>
    </location>
    <ligand>
        <name>[4Fe-4S] cluster</name>
        <dbReference type="ChEBI" id="CHEBI:49883"/>
        <label>1</label>
    </ligand>
</feature>
<dbReference type="InterPro" id="IPR012340">
    <property type="entry name" value="NA-bd_OB-fold"/>
</dbReference>
<dbReference type="Pfam" id="PF18693">
    <property type="entry name" value="TRAM_2"/>
    <property type="match status" value="1"/>
</dbReference>
<evidence type="ECO:0000256" key="2">
    <source>
        <dbReference type="ARBA" id="ARBA00022490"/>
    </source>
</evidence>
<dbReference type="EMBL" id="LIZY01000106">
    <property type="protein sequence ID" value="KPJ62700.1"/>
    <property type="molecule type" value="Genomic_DNA"/>
</dbReference>
<dbReference type="NCBIfam" id="TIGR01125">
    <property type="entry name" value="30S ribosomal protein S12 methylthiotransferase RimO"/>
    <property type="match status" value="1"/>
</dbReference>
<evidence type="ECO:0000256" key="3">
    <source>
        <dbReference type="ARBA" id="ARBA00022679"/>
    </source>
</evidence>